<dbReference type="Pfam" id="PF01575">
    <property type="entry name" value="MaoC_dehydratas"/>
    <property type="match status" value="1"/>
</dbReference>
<keyword evidence="2" id="KW-1185">Reference proteome</keyword>
<evidence type="ECO:0000259" key="1">
    <source>
        <dbReference type="Pfam" id="PF01575"/>
    </source>
</evidence>
<dbReference type="GO" id="GO:0004300">
    <property type="term" value="F:enoyl-CoA hydratase activity"/>
    <property type="evidence" value="ECO:0007669"/>
    <property type="project" value="TreeGrafter"/>
</dbReference>
<evidence type="ECO:0000313" key="2">
    <source>
        <dbReference type="Proteomes" id="UP001515500"/>
    </source>
</evidence>
<protein>
    <submittedName>
        <fullName evidence="3">Enoyl-CoA hydratase 2, peroxisomal-like</fullName>
    </submittedName>
</protein>
<proteinExistence type="predicted"/>
<dbReference type="GeneID" id="120269100"/>
<dbReference type="PANTHER" id="PTHR13078">
    <property type="entry name" value="PEROXISOMAL MULTIFUNCTIONAL ENZYME TYPE 2-RELATED"/>
    <property type="match status" value="1"/>
</dbReference>
<dbReference type="Proteomes" id="UP001515500">
    <property type="component" value="Chromosome 2"/>
</dbReference>
<dbReference type="SUPFAM" id="SSF54637">
    <property type="entry name" value="Thioesterase/thiol ester dehydrase-isomerase"/>
    <property type="match status" value="1"/>
</dbReference>
<feature type="domain" description="MaoC-like" evidence="1">
    <location>
        <begin position="35"/>
        <end position="146"/>
    </location>
</feature>
<dbReference type="InterPro" id="IPR029069">
    <property type="entry name" value="HotDog_dom_sf"/>
</dbReference>
<reference evidence="3" key="1">
    <citation type="submission" date="2025-08" db="UniProtKB">
        <authorList>
            <consortium name="RefSeq"/>
        </authorList>
    </citation>
    <scope>IDENTIFICATION</scope>
</reference>
<dbReference type="GO" id="GO:0003857">
    <property type="term" value="F:(3S)-3-hydroxyacyl-CoA dehydrogenase (NAD+) activity"/>
    <property type="evidence" value="ECO:0007669"/>
    <property type="project" value="TreeGrafter"/>
</dbReference>
<organism evidence="2 3">
    <name type="scientific">Dioscorea cayennensis subsp. rotundata</name>
    <name type="common">White Guinea yam</name>
    <name type="synonym">Dioscorea rotundata</name>
    <dbReference type="NCBI Taxonomy" id="55577"/>
    <lineage>
        <taxon>Eukaryota</taxon>
        <taxon>Viridiplantae</taxon>
        <taxon>Streptophyta</taxon>
        <taxon>Embryophyta</taxon>
        <taxon>Tracheophyta</taxon>
        <taxon>Spermatophyta</taxon>
        <taxon>Magnoliopsida</taxon>
        <taxon>Liliopsida</taxon>
        <taxon>Dioscoreales</taxon>
        <taxon>Dioscoreaceae</taxon>
        <taxon>Dioscorea</taxon>
    </lineage>
</organism>
<dbReference type="GO" id="GO:0006635">
    <property type="term" value="P:fatty acid beta-oxidation"/>
    <property type="evidence" value="ECO:0007669"/>
    <property type="project" value="TreeGrafter"/>
</dbReference>
<dbReference type="PANTHER" id="PTHR13078:SF56">
    <property type="entry name" value="PEROXISOMAL MULTIFUNCTIONAL ENZYME TYPE 2"/>
    <property type="match status" value="1"/>
</dbReference>
<dbReference type="GO" id="GO:0044594">
    <property type="term" value="F:17-beta-hydroxysteroid dehydrogenase (NAD+) activity"/>
    <property type="evidence" value="ECO:0007669"/>
    <property type="project" value="TreeGrafter"/>
</dbReference>
<accession>A0AB40BXU0</accession>
<dbReference type="GO" id="GO:0005777">
    <property type="term" value="C:peroxisome"/>
    <property type="evidence" value="ECO:0007669"/>
    <property type="project" value="TreeGrafter"/>
</dbReference>
<dbReference type="AlphaFoldDB" id="A0AB40BXU0"/>
<dbReference type="Gene3D" id="3.10.129.10">
    <property type="entry name" value="Hotdog Thioesterase"/>
    <property type="match status" value="1"/>
</dbReference>
<name>A0AB40BXU0_DIOCR</name>
<dbReference type="RefSeq" id="XP_039132323.1">
    <property type="nucleotide sequence ID" value="XM_039276389.1"/>
</dbReference>
<dbReference type="CDD" id="cd03448">
    <property type="entry name" value="HDE_HSD"/>
    <property type="match status" value="1"/>
</dbReference>
<sequence length="161" mass="18053">MNRSTFYLRGAGGFSKSSKPYEYANYSPNQSSVKIPDCKPSFVYEDITKQSQALIYRQCGDYNPLYSDPRVAKKAGFPHPILHGLCTLGFAVRAVTMFCCNGEPTLVKRIFGQFLSSVYSGEILITEMWITGTKVIYQTKVKGENAHKVVLSGYVILKDIR</sequence>
<evidence type="ECO:0000313" key="3">
    <source>
        <dbReference type="RefSeq" id="XP_039132323.1"/>
    </source>
</evidence>
<gene>
    <name evidence="3" type="primary">LOC120269100</name>
</gene>
<dbReference type="InterPro" id="IPR002539">
    <property type="entry name" value="MaoC-like_dom"/>
</dbReference>